<feature type="compositionally biased region" description="Basic and acidic residues" evidence="6">
    <location>
        <begin position="1311"/>
        <end position="1323"/>
    </location>
</feature>
<dbReference type="FunFam" id="3.40.50.1000:FF:000155">
    <property type="entry name" value="Putative magnesium dependent phosphatase"/>
    <property type="match status" value="1"/>
</dbReference>
<dbReference type="InterPro" id="IPR023214">
    <property type="entry name" value="HAD_sf"/>
</dbReference>
<feature type="domain" description="Rad4 beta-hairpin" evidence="8">
    <location>
        <begin position="888"/>
        <end position="951"/>
    </location>
</feature>
<dbReference type="Pfam" id="PF10403">
    <property type="entry name" value="BHD_1"/>
    <property type="match status" value="1"/>
</dbReference>
<feature type="compositionally biased region" description="Basic and acidic residues" evidence="6">
    <location>
        <begin position="575"/>
        <end position="586"/>
    </location>
</feature>
<dbReference type="GO" id="GO:0016791">
    <property type="term" value="F:phosphatase activity"/>
    <property type="evidence" value="ECO:0007669"/>
    <property type="project" value="InterPro"/>
</dbReference>
<feature type="compositionally biased region" description="Acidic residues" evidence="6">
    <location>
        <begin position="1188"/>
        <end position="1198"/>
    </location>
</feature>
<dbReference type="SMART" id="SM01031">
    <property type="entry name" value="BHD_2"/>
    <property type="match status" value="1"/>
</dbReference>
<dbReference type="GO" id="GO:0006289">
    <property type="term" value="P:nucleotide-excision repair"/>
    <property type="evidence" value="ECO:0007669"/>
    <property type="project" value="InterPro"/>
</dbReference>
<dbReference type="Proteomes" id="UP000469559">
    <property type="component" value="Unassembled WGS sequence"/>
</dbReference>
<dbReference type="PANTHER" id="PTHR12135:SF2">
    <property type="entry name" value="DNA REPAIR PROTEIN RAD34"/>
    <property type="match status" value="1"/>
</dbReference>
<evidence type="ECO:0000256" key="5">
    <source>
        <dbReference type="ARBA" id="ARBA00023242"/>
    </source>
</evidence>
<evidence type="ECO:0000259" key="8">
    <source>
        <dbReference type="SMART" id="SM01031"/>
    </source>
</evidence>
<accession>A0A8T9B8Y7</accession>
<dbReference type="InterPro" id="IPR018325">
    <property type="entry name" value="Rad4/PNGase_transGLS-fold"/>
</dbReference>
<dbReference type="OrthoDB" id="300780at2759"/>
<feature type="compositionally biased region" description="Low complexity" evidence="6">
    <location>
        <begin position="317"/>
        <end position="328"/>
    </location>
</feature>
<evidence type="ECO:0000256" key="1">
    <source>
        <dbReference type="ARBA" id="ARBA00004123"/>
    </source>
</evidence>
<feature type="compositionally biased region" description="Acidic residues" evidence="6">
    <location>
        <begin position="299"/>
        <end position="314"/>
    </location>
</feature>
<dbReference type="Gene3D" id="3.90.260.10">
    <property type="entry name" value="Transglutaminase-like"/>
    <property type="match status" value="1"/>
</dbReference>
<dbReference type="NCBIfam" id="TIGR01681">
    <property type="entry name" value="HAD-SF-IIIC"/>
    <property type="match status" value="1"/>
</dbReference>
<dbReference type="Gene3D" id="2.20.20.110">
    <property type="entry name" value="Rad4, beta-hairpin domain BHD1"/>
    <property type="match status" value="1"/>
</dbReference>
<evidence type="ECO:0000313" key="11">
    <source>
        <dbReference type="Proteomes" id="UP000469559"/>
    </source>
</evidence>
<dbReference type="Pfam" id="PF12689">
    <property type="entry name" value="Acid_PPase"/>
    <property type="match status" value="1"/>
</dbReference>
<dbReference type="InterPro" id="IPR036985">
    <property type="entry name" value="Transglutaminase-like_sf"/>
</dbReference>
<dbReference type="SUPFAM" id="SSF56784">
    <property type="entry name" value="HAD-like"/>
    <property type="match status" value="1"/>
</dbReference>
<feature type="region of interest" description="Disordered" evidence="6">
    <location>
        <begin position="1"/>
        <end position="21"/>
    </location>
</feature>
<evidence type="ECO:0000256" key="6">
    <source>
        <dbReference type="SAM" id="MobiDB-lite"/>
    </source>
</evidence>
<reference evidence="10 11" key="1">
    <citation type="submission" date="2018-05" db="EMBL/GenBank/DDBJ databases">
        <title>Whole genome sequencing for identification of molecular markers to develop diagnostic detection tools for the regulated plant pathogen Lachnellula willkommii.</title>
        <authorList>
            <person name="Giroux E."/>
            <person name="Bilodeau G."/>
        </authorList>
    </citation>
    <scope>NUCLEOTIDE SEQUENCE [LARGE SCALE GENOMIC DNA]</scope>
    <source>
        <strain evidence="10 11">CBS 203.66</strain>
    </source>
</reference>
<sequence>MVKKPSKDVPAAEPSSISPPSSFEEGALPKLIVFDLDYTLWPFWVDTHVTPPLKASADHSSAKDRTGENFAFYYEVPSILYSLRERGIKVGAASRTSAPDLGREMLRLLHIADAEGKKRKAIEYFEYLEIYPGSKITHFTKLQKASGLAYEDMLFFDDEARNRNVETLGVTMHLVRDGVDKAEINNGIKAWLSPVTISSWICIKMPPFLPRKRLRSTSPEAGPSQPSKKGKAKSVSTTPRKATLFDDLDAGTGSKRTAEHNKALLEKLTATDDESSLSSLSSDDEFEDVPNAKRQKVDEESEDEDEDIEFEDVETNAAPAPSGPIPSGDLELTLRKDERVSISNPLGMKKGPSKIERQIRVSTHQVHVQMLMFHNAVRNAWLCDQELQQILVKHLSPGVVQEIERWRRNSGLEVKEETPKGKGKGKAKNAKGKKADVRSQRDWGQPAERLASGEVNMSRGDPLFRLLQVLMNYWRQRFRIAAPGLRKLGYMSLERLDQETKSFEKEDHDPERHGERIRDLKEFKECAKSMEGSRDVGAQLFTGLLRGLGLEARLVANLQPVGFGWSQAEEALEKNPRKLKKPKDVSISDNSFGDDSASEEEKPTPKSTIKKKGKAPGVPKKAPKTTPKSARRNLRGDGQKEAPIDLSESEEAPVESDNESIIDVTPAKKRSQASLPYDKDLVTPSYWTEVLSPITKTYTPIDAVVAHILATNEELLEKFLPPTRSEKAKHITSYVIGHSPDGTAKDVTTRYLKGRMWPGRTKGNRLPVEKIPIHDRRGKIKHYEQYDWFKTVMSGYVRGSQKCPRTEIDDHEEAITLKPVKREKKVVEEGKESLQYYKTSSEFVLERHLKREEALVPTAVHAKMFTVKAKGDKSTEEKVFLRKDVVACKSMETWHKEGRAPIPGEEPLKRVPYRAATTNRRRELAEAEHASGAKVLQGLYSRAQTDWIIPPPIENGIIPKNSFGNIDLYVDSMLPEGAVHIPYRGTMKICKRLGIDYAEAVTGFEFGHRMAVPIITGVVVAEEHYDTMMAEFEKDEVERVRKEDEKRRKLVVNTWRKYLMGLRIVERMREEYGNDDGGDEVDALNPWTNKKKEKKVDEETEAQRRMMEQRDEDNAGGFFPEGHEEEEPDSHRSSGFFPVHDDDDDDAGGGFIVEGHDEEPAKPTIGQAYATPQSLHSNGKPAANQKSEDEELEDEEMEDIKPQVEAPAPKKRGRPSGSTNKTSTPKAPPKAKPPAKQKTPTAARSTRKRKRQIEDSEDQGEEHEISSPPSLEPDPEQETPQKAAPKKGVRRAMPAKTAATPRKTPRRNAARKSETALKSHYFEHDEDEEDDG</sequence>
<comment type="subcellular location">
    <subcellularLocation>
        <location evidence="1">Nucleus</location>
    </subcellularLocation>
</comment>
<feature type="region of interest" description="Disordered" evidence="6">
    <location>
        <begin position="213"/>
        <end position="254"/>
    </location>
</feature>
<feature type="compositionally biased region" description="Basic residues" evidence="6">
    <location>
        <begin position="421"/>
        <end position="432"/>
    </location>
</feature>
<feature type="region of interest" description="Disordered" evidence="6">
    <location>
        <begin position="575"/>
        <end position="665"/>
    </location>
</feature>
<dbReference type="Pfam" id="PF10405">
    <property type="entry name" value="BHD_3"/>
    <property type="match status" value="1"/>
</dbReference>
<feature type="compositionally biased region" description="Basic and acidic residues" evidence="6">
    <location>
        <begin position="1094"/>
        <end position="1113"/>
    </location>
</feature>
<dbReference type="InterPro" id="IPR035679">
    <property type="entry name" value="MDP-1_euk"/>
</dbReference>
<dbReference type="SUPFAM" id="SSF54001">
    <property type="entry name" value="Cysteine proteinases"/>
    <property type="match status" value="1"/>
</dbReference>
<feature type="compositionally biased region" description="Acidic residues" evidence="6">
    <location>
        <begin position="1073"/>
        <end position="1082"/>
    </location>
</feature>
<organism evidence="10 11">
    <name type="scientific">Lachnellula arida</name>
    <dbReference type="NCBI Taxonomy" id="1316785"/>
    <lineage>
        <taxon>Eukaryota</taxon>
        <taxon>Fungi</taxon>
        <taxon>Dikarya</taxon>
        <taxon>Ascomycota</taxon>
        <taxon>Pezizomycotina</taxon>
        <taxon>Leotiomycetes</taxon>
        <taxon>Helotiales</taxon>
        <taxon>Lachnaceae</taxon>
        <taxon>Lachnellula</taxon>
    </lineage>
</organism>
<dbReference type="InterPro" id="IPR010036">
    <property type="entry name" value="MDP_1_eu_arc"/>
</dbReference>
<feature type="region of interest" description="Disordered" evidence="6">
    <location>
        <begin position="412"/>
        <end position="445"/>
    </location>
</feature>
<dbReference type="InterPro" id="IPR018326">
    <property type="entry name" value="Rad4_beta-hairpin_dom1"/>
</dbReference>
<keyword evidence="3" id="KW-0227">DNA damage</keyword>
<dbReference type="SFLD" id="SFLDG01129">
    <property type="entry name" value="C1.5:_HAD__Beta-PGM__Phosphata"/>
    <property type="match status" value="1"/>
</dbReference>
<evidence type="ECO:0000256" key="2">
    <source>
        <dbReference type="ARBA" id="ARBA00009525"/>
    </source>
</evidence>
<name>A0A8T9B8Y7_9HELO</name>
<dbReference type="NCBIfam" id="TIGR01685">
    <property type="entry name" value="MDP-1"/>
    <property type="match status" value="1"/>
</dbReference>
<dbReference type="Gene3D" id="3.40.50.1000">
    <property type="entry name" value="HAD superfamily/HAD-like"/>
    <property type="match status" value="1"/>
</dbReference>
<evidence type="ECO:0000259" key="9">
    <source>
        <dbReference type="SMART" id="SM01032"/>
    </source>
</evidence>
<dbReference type="InterPro" id="IPR018328">
    <property type="entry name" value="Rad4_beta-hairpin_dom3"/>
</dbReference>
<dbReference type="Pfam" id="PF10404">
    <property type="entry name" value="BHD_2"/>
    <property type="match status" value="1"/>
</dbReference>
<comment type="caution">
    <text evidence="10">The sequence shown here is derived from an EMBL/GenBank/DDBJ whole genome shotgun (WGS) entry which is preliminary data.</text>
</comment>
<keyword evidence="11" id="KW-1185">Reference proteome</keyword>
<dbReference type="CDD" id="cd07501">
    <property type="entry name" value="HAD_MDP-1_like"/>
    <property type="match status" value="1"/>
</dbReference>
<feature type="compositionally biased region" description="Basic and acidic residues" evidence="6">
    <location>
        <begin position="634"/>
        <end position="643"/>
    </location>
</feature>
<evidence type="ECO:0000256" key="3">
    <source>
        <dbReference type="ARBA" id="ARBA00022763"/>
    </source>
</evidence>
<keyword evidence="4" id="KW-0234">DNA repair</keyword>
<feature type="compositionally biased region" description="Polar residues" evidence="6">
    <location>
        <begin position="216"/>
        <end position="227"/>
    </location>
</feature>
<feature type="compositionally biased region" description="Low complexity" evidence="6">
    <location>
        <begin position="615"/>
        <end position="628"/>
    </location>
</feature>
<dbReference type="Gene3D" id="3.30.70.2460">
    <property type="entry name" value="Rad4, beta-hairpin domain BHD3"/>
    <property type="match status" value="1"/>
</dbReference>
<dbReference type="InterPro" id="IPR036412">
    <property type="entry name" value="HAD-like_sf"/>
</dbReference>
<dbReference type="GO" id="GO:0000111">
    <property type="term" value="C:nucleotide-excision repair factor 2 complex"/>
    <property type="evidence" value="ECO:0007669"/>
    <property type="project" value="TreeGrafter"/>
</dbReference>
<feature type="domain" description="Rad4 beta-hairpin" evidence="9">
    <location>
        <begin position="958"/>
        <end position="1032"/>
    </location>
</feature>
<dbReference type="PANTHER" id="PTHR12135">
    <property type="entry name" value="DNA REPAIR PROTEIN XP-C / RAD4"/>
    <property type="match status" value="1"/>
</dbReference>
<proteinExistence type="inferred from homology"/>
<feature type="compositionally biased region" description="Low complexity" evidence="6">
    <location>
        <begin position="1234"/>
        <end position="1243"/>
    </location>
</feature>
<dbReference type="GO" id="GO:0005737">
    <property type="term" value="C:cytoplasm"/>
    <property type="evidence" value="ECO:0007669"/>
    <property type="project" value="TreeGrafter"/>
</dbReference>
<evidence type="ECO:0000256" key="4">
    <source>
        <dbReference type="ARBA" id="ARBA00023204"/>
    </source>
</evidence>
<dbReference type="InterPro" id="IPR042488">
    <property type="entry name" value="Rad4_BHD3_sf"/>
</dbReference>
<dbReference type="GO" id="GO:0071942">
    <property type="term" value="C:XPC complex"/>
    <property type="evidence" value="ECO:0007669"/>
    <property type="project" value="TreeGrafter"/>
</dbReference>
<feature type="region of interest" description="Disordered" evidence="6">
    <location>
        <begin position="267"/>
        <end position="330"/>
    </location>
</feature>
<dbReference type="GO" id="GO:0003684">
    <property type="term" value="F:damaged DNA binding"/>
    <property type="evidence" value="ECO:0007669"/>
    <property type="project" value="InterPro"/>
</dbReference>
<dbReference type="InterPro" id="IPR010033">
    <property type="entry name" value="HAD_SF_ppase_IIIC"/>
</dbReference>
<dbReference type="SFLD" id="SFLDS00003">
    <property type="entry name" value="Haloacid_Dehalogenase"/>
    <property type="match status" value="1"/>
</dbReference>
<dbReference type="GO" id="GO:0003697">
    <property type="term" value="F:single-stranded DNA binding"/>
    <property type="evidence" value="ECO:0007669"/>
    <property type="project" value="TreeGrafter"/>
</dbReference>
<keyword evidence="5" id="KW-0539">Nucleus</keyword>
<dbReference type="Pfam" id="PF03835">
    <property type="entry name" value="Rad4"/>
    <property type="match status" value="1"/>
</dbReference>
<feature type="compositionally biased region" description="Acidic residues" evidence="6">
    <location>
        <begin position="647"/>
        <end position="660"/>
    </location>
</feature>
<dbReference type="InterPro" id="IPR038765">
    <property type="entry name" value="Papain-like_cys_pep_sf"/>
</dbReference>
<dbReference type="InterPro" id="IPR018327">
    <property type="entry name" value="BHD_2"/>
</dbReference>
<feature type="domain" description="Rad4 beta-hairpin" evidence="7">
    <location>
        <begin position="827"/>
        <end position="886"/>
    </location>
</feature>
<dbReference type="InterPro" id="IPR004583">
    <property type="entry name" value="DNA_repair_Rad4"/>
</dbReference>
<evidence type="ECO:0000259" key="7">
    <source>
        <dbReference type="SMART" id="SM01030"/>
    </source>
</evidence>
<gene>
    <name evidence="10" type="primary">rhp42</name>
    <name evidence="10" type="ORF">LARI1_G006028</name>
</gene>
<comment type="similarity">
    <text evidence="2">Belongs to the XPC family.</text>
</comment>
<dbReference type="SMART" id="SM01032">
    <property type="entry name" value="BHD_3"/>
    <property type="match status" value="1"/>
</dbReference>
<dbReference type="FunFam" id="3.30.70.2460:FF:000001">
    <property type="entry name" value="DNA repair protein Rad4 family"/>
    <property type="match status" value="1"/>
</dbReference>
<evidence type="ECO:0000313" key="10">
    <source>
        <dbReference type="EMBL" id="TVY16480.1"/>
    </source>
</evidence>
<dbReference type="SFLD" id="SFLDG01131">
    <property type="entry name" value="C1.5.2:_MDP_Like"/>
    <property type="match status" value="1"/>
</dbReference>
<dbReference type="EMBL" id="QGMF01000362">
    <property type="protein sequence ID" value="TVY16480.1"/>
    <property type="molecule type" value="Genomic_DNA"/>
</dbReference>
<feature type="region of interest" description="Disordered" evidence="6">
    <location>
        <begin position="1072"/>
        <end position="1332"/>
    </location>
</feature>
<protein>
    <submittedName>
        <fullName evidence="10">DNA repair protein rhp42</fullName>
    </submittedName>
</protein>
<dbReference type="GO" id="GO:0006298">
    <property type="term" value="P:mismatch repair"/>
    <property type="evidence" value="ECO:0007669"/>
    <property type="project" value="TreeGrafter"/>
</dbReference>
<dbReference type="SMART" id="SM01030">
    <property type="entry name" value="BHD_1"/>
    <property type="match status" value="1"/>
</dbReference>